<dbReference type="GO" id="GO:0030170">
    <property type="term" value="F:pyridoxal phosphate binding"/>
    <property type="evidence" value="ECO:0007669"/>
    <property type="project" value="InterPro"/>
</dbReference>
<dbReference type="InterPro" id="IPR004838">
    <property type="entry name" value="NHTrfase_class1_PyrdxlP-BS"/>
</dbReference>
<dbReference type="GO" id="GO:0003824">
    <property type="term" value="F:catalytic activity"/>
    <property type="evidence" value="ECO:0007669"/>
    <property type="project" value="InterPro"/>
</dbReference>
<dbReference type="OrthoDB" id="7042322at2759"/>
<evidence type="ECO:0000256" key="2">
    <source>
        <dbReference type="ARBA" id="ARBA00022898"/>
    </source>
</evidence>
<dbReference type="Gene3D" id="3.40.640.10">
    <property type="entry name" value="Type I PLP-dependent aspartate aminotransferase-like (Major domain)"/>
    <property type="match status" value="1"/>
</dbReference>
<evidence type="ECO:0000313" key="5">
    <source>
        <dbReference type="Proteomes" id="UP000247810"/>
    </source>
</evidence>
<accession>A0A319DNJ5</accession>
<evidence type="ECO:0000259" key="3">
    <source>
        <dbReference type="Pfam" id="PF00155"/>
    </source>
</evidence>
<reference evidence="4 5" key="1">
    <citation type="submission" date="2018-02" db="EMBL/GenBank/DDBJ databases">
        <title>The genomes of Aspergillus section Nigri reveals drivers in fungal speciation.</title>
        <authorList>
            <consortium name="DOE Joint Genome Institute"/>
            <person name="Vesth T.C."/>
            <person name="Nybo J."/>
            <person name="Theobald S."/>
            <person name="Brandl J."/>
            <person name="Frisvad J.C."/>
            <person name="Nielsen K.F."/>
            <person name="Lyhne E.K."/>
            <person name="Kogle M.E."/>
            <person name="Kuo A."/>
            <person name="Riley R."/>
            <person name="Clum A."/>
            <person name="Nolan M."/>
            <person name="Lipzen A."/>
            <person name="Salamov A."/>
            <person name="Henrissat B."/>
            <person name="Wiebenga A."/>
            <person name="De vries R.P."/>
            <person name="Grigoriev I.V."/>
            <person name="Mortensen U.H."/>
            <person name="Andersen M.R."/>
            <person name="Baker S.E."/>
        </authorList>
    </citation>
    <scope>NUCLEOTIDE SEQUENCE [LARGE SCALE GENOMIC DNA]</scope>
    <source>
        <strain evidence="4 5">CBS 707.79</strain>
    </source>
</reference>
<dbReference type="SUPFAM" id="SSF53383">
    <property type="entry name" value="PLP-dependent transferases"/>
    <property type="match status" value="1"/>
</dbReference>
<dbReference type="Proteomes" id="UP000247810">
    <property type="component" value="Unassembled WGS sequence"/>
</dbReference>
<comment type="similarity">
    <text evidence="1">Belongs to the class-I pyridoxal-phosphate-dependent aminotransferase family.</text>
</comment>
<feature type="domain" description="Aminotransferase class I/classII large" evidence="3">
    <location>
        <begin position="34"/>
        <end position="97"/>
    </location>
</feature>
<name>A0A319DNJ5_9EURO</name>
<dbReference type="STRING" id="1448320.A0A319DNJ5"/>
<evidence type="ECO:0000256" key="1">
    <source>
        <dbReference type="ARBA" id="ARBA00007441"/>
    </source>
</evidence>
<dbReference type="InterPro" id="IPR015421">
    <property type="entry name" value="PyrdxlP-dep_Trfase_major"/>
</dbReference>
<proteinExistence type="inferred from homology"/>
<dbReference type="VEuPathDB" id="FungiDB:BO71DRAFT_431556"/>
<sequence length="102" mass="11111">MSVIQSEEGNDIVQASTLDTFTSALSISPSAGIDPVMVHVLYGCSKDLGLSALRLGFLVTRNAMLKESCRRISTLPWVSSFSDKVFTAFMSDHDFASAYIQQ</sequence>
<keyword evidence="5" id="KW-1185">Reference proteome</keyword>
<dbReference type="AlphaFoldDB" id="A0A319DNJ5"/>
<gene>
    <name evidence="4" type="ORF">BO71DRAFT_431556</name>
</gene>
<dbReference type="InterPro" id="IPR004839">
    <property type="entry name" value="Aminotransferase_I/II_large"/>
</dbReference>
<dbReference type="InterPro" id="IPR015424">
    <property type="entry name" value="PyrdxlP-dep_Trfase"/>
</dbReference>
<dbReference type="Pfam" id="PF00155">
    <property type="entry name" value="Aminotran_1_2"/>
    <property type="match status" value="1"/>
</dbReference>
<organism evidence="4 5">
    <name type="scientific">Aspergillus ellipticus CBS 707.79</name>
    <dbReference type="NCBI Taxonomy" id="1448320"/>
    <lineage>
        <taxon>Eukaryota</taxon>
        <taxon>Fungi</taxon>
        <taxon>Dikarya</taxon>
        <taxon>Ascomycota</taxon>
        <taxon>Pezizomycotina</taxon>
        <taxon>Eurotiomycetes</taxon>
        <taxon>Eurotiomycetidae</taxon>
        <taxon>Eurotiales</taxon>
        <taxon>Aspergillaceae</taxon>
        <taxon>Aspergillus</taxon>
        <taxon>Aspergillus subgen. Circumdati</taxon>
    </lineage>
</organism>
<dbReference type="EMBL" id="KZ825906">
    <property type="protein sequence ID" value="PYH92833.1"/>
    <property type="molecule type" value="Genomic_DNA"/>
</dbReference>
<keyword evidence="2" id="KW-0663">Pyridoxal phosphate</keyword>
<evidence type="ECO:0000313" key="4">
    <source>
        <dbReference type="EMBL" id="PYH92833.1"/>
    </source>
</evidence>
<protein>
    <recommendedName>
        <fullName evidence="3">Aminotransferase class I/classII large domain-containing protein</fullName>
    </recommendedName>
</protein>
<dbReference type="PROSITE" id="PS00105">
    <property type="entry name" value="AA_TRANSFER_CLASS_1"/>
    <property type="match status" value="1"/>
</dbReference>